<comment type="caution">
    <text evidence="1">The sequence shown here is derived from an EMBL/GenBank/DDBJ whole genome shotgun (WGS) entry which is preliminary data.</text>
</comment>
<organism evidence="1 2">
    <name type="scientific">Symbiodinium natans</name>
    <dbReference type="NCBI Taxonomy" id="878477"/>
    <lineage>
        <taxon>Eukaryota</taxon>
        <taxon>Sar</taxon>
        <taxon>Alveolata</taxon>
        <taxon>Dinophyceae</taxon>
        <taxon>Suessiales</taxon>
        <taxon>Symbiodiniaceae</taxon>
        <taxon>Symbiodinium</taxon>
    </lineage>
</organism>
<proteinExistence type="predicted"/>
<evidence type="ECO:0000313" key="2">
    <source>
        <dbReference type="Proteomes" id="UP000604046"/>
    </source>
</evidence>
<dbReference type="Gene3D" id="3.80.10.10">
    <property type="entry name" value="Ribonuclease Inhibitor"/>
    <property type="match status" value="1"/>
</dbReference>
<name>A0A812Q0Z9_9DINO</name>
<accession>A0A812Q0Z9</accession>
<sequence>MSPLDWVSVGAAACRDGVPTMMGAAGMQGVCKAHLQAGDHIYAWKLGWTYNLHGIVVHTQPCKDDCLHDTLGCCAVVRFKLPGAEPGRIELCSLAAFAQGREVHRCRYGVTQGQYLLYRSGTCSTQSEDPRPLSVLRALSVVDLGLGGGNEVEYNLLVKNSELLARWCKLGEASGVRRFLSAETARSLQTSLGRFARLGLVATAATGAVAVAVAKGAVSTGALADVAVAGSTAGSTVVHVRSAISRLAMDALRTPSRAQQALSHARDAAEWTGLTRALKLDGKDLAAGRFHDPMFKQHMPKAEVTGTWQRSWWTSWKPAVRVMPGTAPSSWTASSRSGNATVFSPDGGFRAARGHAGPQTWEEIVQAALSWKDVADSELFIAVHVFSMLSWAPMCAFRTCHAVTANAFELWAAQPQPHVALSWVRVPINRQSDCLRFLGQHCRNARQLTICDTPRFGERQLLRLVCGMRFLESLEVDGSSFGGDFPEPQRLLDRLAKYCPRLQHLALSFRPENPSCRTSLELRALAWLGRRLLTLDLGAVAIRVWGGTRTIAACCPLLQRLCAQLCQQSDPADASDPVDIARGCNDIQDLDLAPVDWGNKVLEDFATQAWTWRNVKRGYIRFHTSLPKSSLGNPSNRLPEEAKMLRTIQSLHSILAAERCGMQTLEELQGLFLVLRIRDCLREVVPVAQHNSASYDIYNLQSTTARDSA</sequence>
<dbReference type="PANTHER" id="PTHR46137">
    <property type="entry name" value="OS05G0310600 PROTEIN"/>
    <property type="match status" value="1"/>
</dbReference>
<protein>
    <submittedName>
        <fullName evidence="1">Uncharacterized protein</fullName>
    </submittedName>
</protein>
<dbReference type="InterPro" id="IPR032675">
    <property type="entry name" value="LRR_dom_sf"/>
</dbReference>
<dbReference type="EMBL" id="CAJNDS010002188">
    <property type="protein sequence ID" value="CAE7364541.1"/>
    <property type="molecule type" value="Genomic_DNA"/>
</dbReference>
<keyword evidence="2" id="KW-1185">Reference proteome</keyword>
<reference evidence="1" key="1">
    <citation type="submission" date="2021-02" db="EMBL/GenBank/DDBJ databases">
        <authorList>
            <person name="Dougan E. K."/>
            <person name="Rhodes N."/>
            <person name="Thang M."/>
            <person name="Chan C."/>
        </authorList>
    </citation>
    <scope>NUCLEOTIDE SEQUENCE</scope>
</reference>
<dbReference type="AlphaFoldDB" id="A0A812Q0Z9"/>
<dbReference type="SUPFAM" id="SSF52047">
    <property type="entry name" value="RNI-like"/>
    <property type="match status" value="1"/>
</dbReference>
<dbReference type="PANTHER" id="PTHR46137:SF3">
    <property type="entry name" value="OS05G0310600 PROTEIN"/>
    <property type="match status" value="1"/>
</dbReference>
<gene>
    <name evidence="1" type="ORF">SNAT2548_LOCUS19738</name>
</gene>
<dbReference type="Gene3D" id="3.90.1720.10">
    <property type="entry name" value="endopeptidase domain like (from Nostoc punctiforme)"/>
    <property type="match status" value="1"/>
</dbReference>
<dbReference type="OrthoDB" id="421951at2759"/>
<evidence type="ECO:0000313" key="1">
    <source>
        <dbReference type="EMBL" id="CAE7364541.1"/>
    </source>
</evidence>
<dbReference type="Proteomes" id="UP000604046">
    <property type="component" value="Unassembled WGS sequence"/>
</dbReference>